<dbReference type="AlphaFoldDB" id="R7RWA2"/>
<protein>
    <submittedName>
        <fullName evidence="2">Uncharacterized protein</fullName>
    </submittedName>
</protein>
<feature type="compositionally biased region" description="Basic and acidic residues" evidence="1">
    <location>
        <begin position="346"/>
        <end position="362"/>
    </location>
</feature>
<proteinExistence type="predicted"/>
<feature type="region of interest" description="Disordered" evidence="1">
    <location>
        <begin position="454"/>
        <end position="477"/>
    </location>
</feature>
<feature type="compositionally biased region" description="Low complexity" evidence="1">
    <location>
        <begin position="150"/>
        <end position="163"/>
    </location>
</feature>
<sequence>MSTGKRTADHLPPSEQVSNRPRYIPPKFLGVLLQRNPVSSPPYAAPVPVPPHAASEGPSMNDSSPPYVAPVPPYVAPVPPYVAPVPPQVAPIPPQVAPIPPPVAPVPPHVASVPPNVAPVPIPPRAASEGPFNSDDNSLLLGRSLRRAFPDFPTPSSSPSHSPCPSPSHALYPIPESSDEEESDAHHSRIGAPDGNCETSMDATRSHAQASPDTSSLWRNLSQAWKTLPTLGSTPDDSPSPSFEKVMASPSGPHHLRSSGESYVQHIGEPPRTPENQGTEHREGPGTPKRKSPQPNGPNPNPNPKPVTQTIQPTLDVPTTDATPEDPPAPSFEQVKTAPPSSQHPHPSDEPYTPRKRSPDEVKQTIDDVFQTYKAFLDRLKKGSLLSEEFKLGGESSSVFARDLIGMKKDKTDPLANEFSARVSLLSGASGTGKTQTCARLLGKACGFGISCRRSEPGNDPTDPGFRSPSSTQYLAT</sequence>
<dbReference type="Proteomes" id="UP000053927">
    <property type="component" value="Unassembled WGS sequence"/>
</dbReference>
<evidence type="ECO:0000313" key="2">
    <source>
        <dbReference type="EMBL" id="EIM79040.1"/>
    </source>
</evidence>
<accession>R7RWA2</accession>
<dbReference type="OMA" id="HIGEPPR"/>
<feature type="compositionally biased region" description="Polar residues" evidence="1">
    <location>
        <begin position="468"/>
        <end position="477"/>
    </location>
</feature>
<dbReference type="PRINTS" id="PR01217">
    <property type="entry name" value="PRICHEXTENSN"/>
</dbReference>
<evidence type="ECO:0000313" key="3">
    <source>
        <dbReference type="Proteomes" id="UP000053927"/>
    </source>
</evidence>
<feature type="compositionally biased region" description="Polar residues" evidence="1">
    <location>
        <begin position="197"/>
        <end position="241"/>
    </location>
</feature>
<feature type="compositionally biased region" description="Pro residues" evidence="1">
    <location>
        <begin position="40"/>
        <end position="51"/>
    </location>
</feature>
<dbReference type="KEGG" id="shs:STEHIDRAFT_164071"/>
<dbReference type="RefSeq" id="XP_007311863.1">
    <property type="nucleotide sequence ID" value="XM_007311801.1"/>
</dbReference>
<name>R7RWA2_STEHR</name>
<organism evidence="2 3">
    <name type="scientific">Stereum hirsutum (strain FP-91666)</name>
    <name type="common">White-rot fungus</name>
    <dbReference type="NCBI Taxonomy" id="721885"/>
    <lineage>
        <taxon>Eukaryota</taxon>
        <taxon>Fungi</taxon>
        <taxon>Dikarya</taxon>
        <taxon>Basidiomycota</taxon>
        <taxon>Agaricomycotina</taxon>
        <taxon>Agaricomycetes</taxon>
        <taxon>Russulales</taxon>
        <taxon>Stereaceae</taxon>
        <taxon>Stereum</taxon>
    </lineage>
</organism>
<feature type="region of interest" description="Disordered" evidence="1">
    <location>
        <begin position="1"/>
        <end position="22"/>
    </location>
</feature>
<dbReference type="GeneID" id="18802522"/>
<keyword evidence="3" id="KW-1185">Reference proteome</keyword>
<gene>
    <name evidence="2" type="ORF">STEHIDRAFT_164071</name>
</gene>
<reference evidence="3" key="1">
    <citation type="journal article" date="2012" name="Science">
        <title>The Paleozoic origin of enzymatic lignin decomposition reconstructed from 31 fungal genomes.</title>
        <authorList>
            <person name="Floudas D."/>
            <person name="Binder M."/>
            <person name="Riley R."/>
            <person name="Barry K."/>
            <person name="Blanchette R.A."/>
            <person name="Henrissat B."/>
            <person name="Martinez A.T."/>
            <person name="Otillar R."/>
            <person name="Spatafora J.W."/>
            <person name="Yadav J.S."/>
            <person name="Aerts A."/>
            <person name="Benoit I."/>
            <person name="Boyd A."/>
            <person name="Carlson A."/>
            <person name="Copeland A."/>
            <person name="Coutinho P.M."/>
            <person name="de Vries R.P."/>
            <person name="Ferreira P."/>
            <person name="Findley K."/>
            <person name="Foster B."/>
            <person name="Gaskell J."/>
            <person name="Glotzer D."/>
            <person name="Gorecki P."/>
            <person name="Heitman J."/>
            <person name="Hesse C."/>
            <person name="Hori C."/>
            <person name="Igarashi K."/>
            <person name="Jurgens J.A."/>
            <person name="Kallen N."/>
            <person name="Kersten P."/>
            <person name="Kohler A."/>
            <person name="Kuees U."/>
            <person name="Kumar T.K.A."/>
            <person name="Kuo A."/>
            <person name="LaButti K."/>
            <person name="Larrondo L.F."/>
            <person name="Lindquist E."/>
            <person name="Ling A."/>
            <person name="Lombard V."/>
            <person name="Lucas S."/>
            <person name="Lundell T."/>
            <person name="Martin R."/>
            <person name="McLaughlin D.J."/>
            <person name="Morgenstern I."/>
            <person name="Morin E."/>
            <person name="Murat C."/>
            <person name="Nagy L.G."/>
            <person name="Nolan M."/>
            <person name="Ohm R.A."/>
            <person name="Patyshakuliyeva A."/>
            <person name="Rokas A."/>
            <person name="Ruiz-Duenas F.J."/>
            <person name="Sabat G."/>
            <person name="Salamov A."/>
            <person name="Samejima M."/>
            <person name="Schmutz J."/>
            <person name="Slot J.C."/>
            <person name="St John F."/>
            <person name="Stenlid J."/>
            <person name="Sun H."/>
            <person name="Sun S."/>
            <person name="Syed K."/>
            <person name="Tsang A."/>
            <person name="Wiebenga A."/>
            <person name="Young D."/>
            <person name="Pisabarro A."/>
            <person name="Eastwood D.C."/>
            <person name="Martin F."/>
            <person name="Cullen D."/>
            <person name="Grigoriev I.V."/>
            <person name="Hibbett D.S."/>
        </authorList>
    </citation>
    <scope>NUCLEOTIDE SEQUENCE [LARGE SCALE GENOMIC DNA]</scope>
    <source>
        <strain evidence="3">FP-91666</strain>
    </source>
</reference>
<feature type="compositionally biased region" description="Pro residues" evidence="1">
    <location>
        <begin position="295"/>
        <end position="305"/>
    </location>
</feature>
<feature type="region of interest" description="Disordered" evidence="1">
    <location>
        <begin position="40"/>
        <end position="64"/>
    </location>
</feature>
<evidence type="ECO:0000256" key="1">
    <source>
        <dbReference type="SAM" id="MobiDB-lite"/>
    </source>
</evidence>
<feature type="region of interest" description="Disordered" evidence="1">
    <location>
        <begin position="108"/>
        <end position="362"/>
    </location>
</feature>
<dbReference type="EMBL" id="JH687430">
    <property type="protein sequence ID" value="EIM79040.1"/>
    <property type="molecule type" value="Genomic_DNA"/>
</dbReference>